<proteinExistence type="predicted"/>
<organism evidence="2 3">
    <name type="scientific">Cinchona calisaya</name>
    <dbReference type="NCBI Taxonomy" id="153742"/>
    <lineage>
        <taxon>Eukaryota</taxon>
        <taxon>Viridiplantae</taxon>
        <taxon>Streptophyta</taxon>
        <taxon>Embryophyta</taxon>
        <taxon>Tracheophyta</taxon>
        <taxon>Spermatophyta</taxon>
        <taxon>Magnoliopsida</taxon>
        <taxon>eudicotyledons</taxon>
        <taxon>Gunneridae</taxon>
        <taxon>Pentapetalae</taxon>
        <taxon>asterids</taxon>
        <taxon>lamiids</taxon>
        <taxon>Gentianales</taxon>
        <taxon>Rubiaceae</taxon>
        <taxon>Cinchonoideae</taxon>
        <taxon>Cinchoneae</taxon>
        <taxon>Cinchona</taxon>
    </lineage>
</organism>
<gene>
    <name evidence="2" type="ORF">ACH5RR_018186</name>
</gene>
<evidence type="ECO:0000256" key="1">
    <source>
        <dbReference type="SAM" id="MobiDB-lite"/>
    </source>
</evidence>
<name>A0ABD2ZPF6_9GENT</name>
<evidence type="ECO:0000313" key="2">
    <source>
        <dbReference type="EMBL" id="KAL3520037.1"/>
    </source>
</evidence>
<reference evidence="2 3" key="1">
    <citation type="submission" date="2024-11" db="EMBL/GenBank/DDBJ databases">
        <title>A near-complete genome assembly of Cinchona calisaya.</title>
        <authorList>
            <person name="Lian D.C."/>
            <person name="Zhao X.W."/>
            <person name="Wei L."/>
        </authorList>
    </citation>
    <scope>NUCLEOTIDE SEQUENCE [LARGE SCALE GENOMIC DNA]</scope>
    <source>
        <tissue evidence="2">Nenye</tissue>
    </source>
</reference>
<feature type="region of interest" description="Disordered" evidence="1">
    <location>
        <begin position="54"/>
        <end position="102"/>
    </location>
</feature>
<protein>
    <submittedName>
        <fullName evidence="2">Uncharacterized protein</fullName>
    </submittedName>
</protein>
<dbReference type="Proteomes" id="UP001630127">
    <property type="component" value="Unassembled WGS sequence"/>
</dbReference>
<evidence type="ECO:0000313" key="3">
    <source>
        <dbReference type="Proteomes" id="UP001630127"/>
    </source>
</evidence>
<feature type="compositionally biased region" description="Basic and acidic residues" evidence="1">
    <location>
        <begin position="74"/>
        <end position="87"/>
    </location>
</feature>
<accession>A0ABD2ZPF6</accession>
<dbReference type="AlphaFoldDB" id="A0ABD2ZPF6"/>
<comment type="caution">
    <text evidence="2">The sequence shown here is derived from an EMBL/GenBank/DDBJ whole genome shotgun (WGS) entry which is preliminary data.</text>
</comment>
<dbReference type="EMBL" id="JBJUIK010000008">
    <property type="protein sequence ID" value="KAL3520037.1"/>
    <property type="molecule type" value="Genomic_DNA"/>
</dbReference>
<sequence>MSLCRTNSSERDYQDAMHCSNDQAESKILEHLQQMHELVRNEFISDAIHRSKGHGRGKIFEAPITTASNCPKKTISDEANHPKEKHPQLSTKPFRHTTPSND</sequence>
<keyword evidence="3" id="KW-1185">Reference proteome</keyword>